<dbReference type="OrthoDB" id="3524154at2759"/>
<evidence type="ECO:0000256" key="1">
    <source>
        <dbReference type="SAM" id="MobiDB-lite"/>
    </source>
</evidence>
<dbReference type="SMART" id="SM00355">
    <property type="entry name" value="ZnF_C2H2"/>
    <property type="match status" value="3"/>
</dbReference>
<dbReference type="Gene3D" id="3.30.160.60">
    <property type="entry name" value="Classic Zinc Finger"/>
    <property type="match status" value="1"/>
</dbReference>
<evidence type="ECO:0000313" key="4">
    <source>
        <dbReference type="Proteomes" id="UP000019373"/>
    </source>
</evidence>
<feature type="region of interest" description="Disordered" evidence="1">
    <location>
        <begin position="167"/>
        <end position="186"/>
    </location>
</feature>
<dbReference type="InterPro" id="IPR013087">
    <property type="entry name" value="Znf_C2H2_type"/>
</dbReference>
<dbReference type="HOGENOM" id="CLU_093911_0_0_1"/>
<dbReference type="AlphaFoldDB" id="U1GCE9"/>
<dbReference type="InterPro" id="IPR057026">
    <property type="entry name" value="Znf-C2H2_ascomycetes"/>
</dbReference>
<dbReference type="SUPFAM" id="SSF57667">
    <property type="entry name" value="beta-beta-alpha zinc fingers"/>
    <property type="match status" value="1"/>
</dbReference>
<dbReference type="PROSITE" id="PS00028">
    <property type="entry name" value="ZINC_FINGER_C2H2_1"/>
    <property type="match status" value="1"/>
</dbReference>
<name>U1GCE9_ENDPU</name>
<feature type="compositionally biased region" description="Basic and acidic residues" evidence="1">
    <location>
        <begin position="168"/>
        <end position="186"/>
    </location>
</feature>
<keyword evidence="4" id="KW-1185">Reference proteome</keyword>
<accession>U1GCE9</accession>
<dbReference type="RefSeq" id="XP_007804983.1">
    <property type="nucleotide sequence ID" value="XM_007806792.1"/>
</dbReference>
<dbReference type="GeneID" id="19243495"/>
<sequence length="186" mass="21494">MSAQSVVGDSRTGSAPRIGSAYMCNCCPKKPKKFGTEDDLRKHMLEKPNECDFCPNRFKNKNEAERHQNSIHLRPYSWSCGAILSYEIAFHPLNSLTPLSYDICGYCGEEFTNSPRDWDARFVHLTNVHKFGECDKTKKFFRADHFRQHLKHSHAGTRGNWWGVLENAGRKDEPPQKVRNRDYENA</sequence>
<dbReference type="eggNOG" id="ENOG502RYIG">
    <property type="taxonomic scope" value="Eukaryota"/>
</dbReference>
<organism evidence="3 4">
    <name type="scientific">Endocarpon pusillum (strain Z07020 / HMAS-L-300199)</name>
    <name type="common">Lichen-forming fungus</name>
    <dbReference type="NCBI Taxonomy" id="1263415"/>
    <lineage>
        <taxon>Eukaryota</taxon>
        <taxon>Fungi</taxon>
        <taxon>Dikarya</taxon>
        <taxon>Ascomycota</taxon>
        <taxon>Pezizomycotina</taxon>
        <taxon>Eurotiomycetes</taxon>
        <taxon>Chaetothyriomycetidae</taxon>
        <taxon>Verrucariales</taxon>
        <taxon>Verrucariaceae</taxon>
        <taxon>Endocarpon</taxon>
    </lineage>
</organism>
<reference evidence="4" key="1">
    <citation type="journal article" date="2014" name="BMC Genomics">
        <title>Genome characteristics reveal the impact of lichenization on lichen-forming fungus Endocarpon pusillum Hedwig (Verrucariales, Ascomycota).</title>
        <authorList>
            <person name="Wang Y.-Y."/>
            <person name="Liu B."/>
            <person name="Zhang X.-Y."/>
            <person name="Zhou Q.-M."/>
            <person name="Zhang T."/>
            <person name="Li H."/>
            <person name="Yu Y.-F."/>
            <person name="Zhang X.-L."/>
            <person name="Hao X.-Y."/>
            <person name="Wang M."/>
            <person name="Wang L."/>
            <person name="Wei J.-C."/>
        </authorList>
    </citation>
    <scope>NUCLEOTIDE SEQUENCE [LARGE SCALE GENOMIC DNA]</scope>
    <source>
        <strain evidence="4">Z07020 / HMAS-L-300199</strain>
    </source>
</reference>
<dbReference type="Proteomes" id="UP000019373">
    <property type="component" value="Unassembled WGS sequence"/>
</dbReference>
<protein>
    <recommendedName>
        <fullName evidence="2">C2H2-type domain-containing protein</fullName>
    </recommendedName>
</protein>
<dbReference type="EMBL" id="KE721425">
    <property type="protein sequence ID" value="ERF69376.1"/>
    <property type="molecule type" value="Genomic_DNA"/>
</dbReference>
<evidence type="ECO:0000313" key="3">
    <source>
        <dbReference type="EMBL" id="ERF69376.1"/>
    </source>
</evidence>
<gene>
    <name evidence="3" type="ORF">EPUS_08648</name>
</gene>
<evidence type="ECO:0000259" key="2">
    <source>
        <dbReference type="PROSITE" id="PS00028"/>
    </source>
</evidence>
<dbReference type="Pfam" id="PF24537">
    <property type="entry name" value="zf-C2H2_fungi"/>
    <property type="match status" value="1"/>
</dbReference>
<proteinExistence type="predicted"/>
<feature type="domain" description="C2H2-type" evidence="2">
    <location>
        <begin position="51"/>
        <end position="72"/>
    </location>
</feature>
<dbReference type="OMA" id="CMMEEEL"/>
<dbReference type="InterPro" id="IPR036236">
    <property type="entry name" value="Znf_C2H2_sf"/>
</dbReference>